<comment type="catalytic activity">
    <reaction evidence="2">
        <text>2 GTP = 3',3'-c-di-GMP + 2 diphosphate</text>
        <dbReference type="Rhea" id="RHEA:24898"/>
        <dbReference type="ChEBI" id="CHEBI:33019"/>
        <dbReference type="ChEBI" id="CHEBI:37565"/>
        <dbReference type="ChEBI" id="CHEBI:58805"/>
        <dbReference type="EC" id="2.7.7.65"/>
    </reaction>
</comment>
<sequence>MSAVTLEDVERQIGRRAVVFRFQQQIERLFVEDYAANRSRLAPLWALIGLAMYLFQLTDDYNLTPDVFPELLVARVAIFAPGALIGLALVMRKTSAIRYDLLTLWTGVVGSFLPMVIASETHGGNLFTYQNGNVAALMFFVIVLRPRFPVALLGLTLMTTIHTVTMAGKFDDLTYSSILSFVLTAAVFMAAGAYYLEYTDRMNFLHRLRGTLLQDQLRYNAERDELTGLLNRRSLNRFSEEHWAPGKQPQAIAAILFDIDHFKLFNDRHGHVEGDGCLREVSRCVASLVGDRGKVFRYGGEEMLVLVPGVDLGEAADLAERIRHAIEALHIRNGGTATSPYVTASLGVAANGSSGTFDHLLERADRALYGAKHNGRNRIEVDCDDQAIPDDLGTEIRIA</sequence>
<dbReference type="NCBIfam" id="TIGR00254">
    <property type="entry name" value="GGDEF"/>
    <property type="match status" value="1"/>
</dbReference>
<dbReference type="SUPFAM" id="SSF55073">
    <property type="entry name" value="Nucleotide cyclase"/>
    <property type="match status" value="1"/>
</dbReference>
<dbReference type="RefSeq" id="WP_304377473.1">
    <property type="nucleotide sequence ID" value="NZ_JAUOZU010000012.1"/>
</dbReference>
<dbReference type="CDD" id="cd01949">
    <property type="entry name" value="GGDEF"/>
    <property type="match status" value="1"/>
</dbReference>
<dbReference type="InterPro" id="IPR000160">
    <property type="entry name" value="GGDEF_dom"/>
</dbReference>
<evidence type="ECO:0000313" key="5">
    <source>
        <dbReference type="EMBL" id="MDO6965539.1"/>
    </source>
</evidence>
<dbReference type="PANTHER" id="PTHR45138:SF9">
    <property type="entry name" value="DIGUANYLATE CYCLASE DGCM-RELATED"/>
    <property type="match status" value="1"/>
</dbReference>
<dbReference type="Pfam" id="PF20968">
    <property type="entry name" value="MASE8"/>
    <property type="match status" value="1"/>
</dbReference>
<feature type="domain" description="GGDEF" evidence="4">
    <location>
        <begin position="250"/>
        <end position="384"/>
    </location>
</feature>
<dbReference type="InterPro" id="IPR043128">
    <property type="entry name" value="Rev_trsase/Diguanyl_cyclase"/>
</dbReference>
<dbReference type="GO" id="GO:0052621">
    <property type="term" value="F:diguanylate cyclase activity"/>
    <property type="evidence" value="ECO:0007669"/>
    <property type="project" value="UniProtKB-EC"/>
</dbReference>
<dbReference type="EC" id="2.7.7.65" evidence="1"/>
<keyword evidence="5" id="KW-0548">Nucleotidyltransferase</keyword>
<keyword evidence="3" id="KW-0472">Membrane</keyword>
<feature type="transmembrane region" description="Helical" evidence="3">
    <location>
        <begin position="102"/>
        <end position="120"/>
    </location>
</feature>
<feature type="transmembrane region" description="Helical" evidence="3">
    <location>
        <begin position="41"/>
        <end position="57"/>
    </location>
</feature>
<keyword evidence="6" id="KW-1185">Reference proteome</keyword>
<dbReference type="PANTHER" id="PTHR45138">
    <property type="entry name" value="REGULATORY COMPONENTS OF SENSORY TRANSDUCTION SYSTEM"/>
    <property type="match status" value="1"/>
</dbReference>
<dbReference type="SMART" id="SM00267">
    <property type="entry name" value="GGDEF"/>
    <property type="match status" value="1"/>
</dbReference>
<dbReference type="PROSITE" id="PS50887">
    <property type="entry name" value="GGDEF"/>
    <property type="match status" value="1"/>
</dbReference>
<keyword evidence="3" id="KW-0812">Transmembrane</keyword>
<dbReference type="Pfam" id="PF00990">
    <property type="entry name" value="GGDEF"/>
    <property type="match status" value="1"/>
</dbReference>
<dbReference type="Proteomes" id="UP001174932">
    <property type="component" value="Unassembled WGS sequence"/>
</dbReference>
<keyword evidence="3" id="KW-1133">Transmembrane helix</keyword>
<reference evidence="5" key="1">
    <citation type="journal article" date="2015" name="Int. J. Syst. Evol. Microbiol.">
        <title>Rhizobium alvei sp. nov., isolated from a freshwater river.</title>
        <authorList>
            <person name="Sheu S.Y."/>
            <person name="Huang H.W."/>
            <person name="Young C.C."/>
            <person name="Chen W.M."/>
        </authorList>
    </citation>
    <scope>NUCLEOTIDE SEQUENCE</scope>
    <source>
        <strain evidence="5">TNR-22</strain>
    </source>
</reference>
<evidence type="ECO:0000259" key="4">
    <source>
        <dbReference type="PROSITE" id="PS50887"/>
    </source>
</evidence>
<feature type="transmembrane region" description="Helical" evidence="3">
    <location>
        <begin position="72"/>
        <end position="90"/>
    </location>
</feature>
<evidence type="ECO:0000256" key="1">
    <source>
        <dbReference type="ARBA" id="ARBA00012528"/>
    </source>
</evidence>
<proteinExistence type="predicted"/>
<evidence type="ECO:0000256" key="3">
    <source>
        <dbReference type="SAM" id="Phobius"/>
    </source>
</evidence>
<name>A0ABT8YPB4_9HYPH</name>
<reference evidence="5" key="2">
    <citation type="submission" date="2023-07" db="EMBL/GenBank/DDBJ databases">
        <authorList>
            <person name="Shen H."/>
        </authorList>
    </citation>
    <scope>NUCLEOTIDE SEQUENCE</scope>
    <source>
        <strain evidence="5">TNR-22</strain>
    </source>
</reference>
<accession>A0ABT8YPB4</accession>
<dbReference type="InterPro" id="IPR050469">
    <property type="entry name" value="Diguanylate_Cyclase"/>
</dbReference>
<comment type="caution">
    <text evidence="5">The sequence shown here is derived from an EMBL/GenBank/DDBJ whole genome shotgun (WGS) entry which is preliminary data.</text>
</comment>
<dbReference type="Gene3D" id="3.30.70.270">
    <property type="match status" value="1"/>
</dbReference>
<keyword evidence="5" id="KW-0808">Transferase</keyword>
<gene>
    <name evidence="5" type="ORF">Q4481_16360</name>
</gene>
<protein>
    <recommendedName>
        <fullName evidence="1">diguanylate cyclase</fullName>
        <ecNumber evidence="1">2.7.7.65</ecNumber>
    </recommendedName>
</protein>
<feature type="transmembrane region" description="Helical" evidence="3">
    <location>
        <begin position="174"/>
        <end position="196"/>
    </location>
</feature>
<dbReference type="InterPro" id="IPR029787">
    <property type="entry name" value="Nucleotide_cyclase"/>
</dbReference>
<organism evidence="5 6">
    <name type="scientific">Rhizobium alvei</name>
    <dbReference type="NCBI Taxonomy" id="1132659"/>
    <lineage>
        <taxon>Bacteria</taxon>
        <taxon>Pseudomonadati</taxon>
        <taxon>Pseudomonadota</taxon>
        <taxon>Alphaproteobacteria</taxon>
        <taxon>Hyphomicrobiales</taxon>
        <taxon>Rhizobiaceae</taxon>
        <taxon>Rhizobium/Agrobacterium group</taxon>
        <taxon>Rhizobium</taxon>
    </lineage>
</organism>
<evidence type="ECO:0000256" key="2">
    <source>
        <dbReference type="ARBA" id="ARBA00034247"/>
    </source>
</evidence>
<dbReference type="InterPro" id="IPR048431">
    <property type="entry name" value="MASE8"/>
</dbReference>
<dbReference type="EMBL" id="JAUOZU010000012">
    <property type="protein sequence ID" value="MDO6965539.1"/>
    <property type="molecule type" value="Genomic_DNA"/>
</dbReference>
<evidence type="ECO:0000313" key="6">
    <source>
        <dbReference type="Proteomes" id="UP001174932"/>
    </source>
</evidence>